<proteinExistence type="inferred from homology"/>
<keyword evidence="3" id="KW-0050">Antiport</keyword>
<dbReference type="AlphaFoldDB" id="A0A4R6BC99"/>
<comment type="similarity">
    <text evidence="2">Belongs to the CPA3 antiporters (TC 2.A.63) subunit G family.</text>
</comment>
<dbReference type="NCBIfam" id="NF009314">
    <property type="entry name" value="PRK12674.1-2"/>
    <property type="match status" value="1"/>
</dbReference>
<keyword evidence="4 6" id="KW-0812">Transmembrane</keyword>
<evidence type="ECO:0000256" key="1">
    <source>
        <dbReference type="ARBA" id="ARBA00004141"/>
    </source>
</evidence>
<name>A0A4R6BC99_9STAP</name>
<feature type="transmembrane region" description="Helical" evidence="6">
    <location>
        <begin position="6"/>
        <end position="29"/>
    </location>
</feature>
<organism evidence="7 8">
    <name type="scientific">Macrococcus brunensis</name>
    <dbReference type="NCBI Taxonomy" id="198483"/>
    <lineage>
        <taxon>Bacteria</taxon>
        <taxon>Bacillati</taxon>
        <taxon>Bacillota</taxon>
        <taxon>Bacilli</taxon>
        <taxon>Bacillales</taxon>
        <taxon>Staphylococcaceae</taxon>
        <taxon>Macrococcus</taxon>
    </lineage>
</organism>
<feature type="transmembrane region" description="Helical" evidence="6">
    <location>
        <begin position="41"/>
        <end position="61"/>
    </location>
</feature>
<keyword evidence="8" id="KW-1185">Reference proteome</keyword>
<evidence type="ECO:0000313" key="7">
    <source>
        <dbReference type="EMBL" id="TDL95478.1"/>
    </source>
</evidence>
<dbReference type="RefSeq" id="WP_133432392.1">
    <property type="nucleotide sequence ID" value="NZ_CP092172.1"/>
</dbReference>
<dbReference type="Pfam" id="PF03334">
    <property type="entry name" value="PhaG_MnhG_YufB"/>
    <property type="match status" value="1"/>
</dbReference>
<gene>
    <name evidence="7" type="ORF">ERX27_08400</name>
</gene>
<protein>
    <submittedName>
        <fullName evidence="7">Na+/H+ antiporter subunit G</fullName>
    </submittedName>
</protein>
<keyword evidence="6" id="KW-0472">Membrane</keyword>
<dbReference type="Proteomes" id="UP000295310">
    <property type="component" value="Unassembled WGS sequence"/>
</dbReference>
<dbReference type="PANTHER" id="PTHR34703">
    <property type="entry name" value="ANTIPORTER SUBUNIT MNHG2-RELATED"/>
    <property type="match status" value="1"/>
</dbReference>
<evidence type="ECO:0000256" key="5">
    <source>
        <dbReference type="ARBA" id="ARBA00022989"/>
    </source>
</evidence>
<dbReference type="GO" id="GO:0005886">
    <property type="term" value="C:plasma membrane"/>
    <property type="evidence" value="ECO:0007669"/>
    <property type="project" value="UniProtKB-SubCell"/>
</dbReference>
<comment type="caution">
    <text evidence="7">The sequence shown here is derived from an EMBL/GenBank/DDBJ whole genome shotgun (WGS) entry which is preliminary data.</text>
</comment>
<dbReference type="InterPro" id="IPR005133">
    <property type="entry name" value="PhaG_MnhG_YufB"/>
</dbReference>
<keyword evidence="5 6" id="KW-1133">Transmembrane helix</keyword>
<evidence type="ECO:0000256" key="3">
    <source>
        <dbReference type="ARBA" id="ARBA00022449"/>
    </source>
</evidence>
<dbReference type="EMBL" id="SCWA01000014">
    <property type="protein sequence ID" value="TDL95478.1"/>
    <property type="molecule type" value="Genomic_DNA"/>
</dbReference>
<evidence type="ECO:0000256" key="2">
    <source>
        <dbReference type="ARBA" id="ARBA00008404"/>
    </source>
</evidence>
<sequence length="113" mass="12496">MNEMILNIIAAVFIMIGSLLSLVAAIGLFRLPDVYTRAHAASKAATLGVMFIMIGVMFFFLAKDHFFQPALLLAVLFIFMTGPIGGHLLMRTAYHDGVKYTDKTVRDDLKDAE</sequence>
<reference evidence="7 8" key="1">
    <citation type="submission" date="2019-01" db="EMBL/GenBank/DDBJ databases">
        <title>Draft genome sequences of the type strains of six Macrococcus species.</title>
        <authorList>
            <person name="Mazhar S."/>
            <person name="Altermann E."/>
            <person name="Hill C."/>
            <person name="Mcauliffe O."/>
        </authorList>
    </citation>
    <scope>NUCLEOTIDE SEQUENCE [LARGE SCALE GENOMIC DNA]</scope>
    <source>
        <strain evidence="7 8">CCM4811</strain>
    </source>
</reference>
<accession>A0A4R6BC99</accession>
<evidence type="ECO:0000256" key="4">
    <source>
        <dbReference type="ARBA" id="ARBA00022692"/>
    </source>
</evidence>
<evidence type="ECO:0000313" key="8">
    <source>
        <dbReference type="Proteomes" id="UP000295310"/>
    </source>
</evidence>
<dbReference type="PANTHER" id="PTHR34703:SF1">
    <property type="entry name" value="ANTIPORTER SUBUNIT MNHG2-RELATED"/>
    <property type="match status" value="1"/>
</dbReference>
<dbReference type="OrthoDB" id="9806575at2"/>
<comment type="subcellular location">
    <subcellularLocation>
        <location evidence="1">Membrane</location>
        <topology evidence="1">Multi-pass membrane protein</topology>
    </subcellularLocation>
</comment>
<keyword evidence="3" id="KW-0813">Transport</keyword>
<dbReference type="NCBIfam" id="TIGR01300">
    <property type="entry name" value="CPA3_mnhG_phaG"/>
    <property type="match status" value="1"/>
</dbReference>
<feature type="transmembrane region" description="Helical" evidence="6">
    <location>
        <begin position="67"/>
        <end position="90"/>
    </location>
</feature>
<dbReference type="GO" id="GO:0015385">
    <property type="term" value="F:sodium:proton antiporter activity"/>
    <property type="evidence" value="ECO:0007669"/>
    <property type="project" value="TreeGrafter"/>
</dbReference>
<evidence type="ECO:0000256" key="6">
    <source>
        <dbReference type="SAM" id="Phobius"/>
    </source>
</evidence>